<name>A0A242CK96_9ENTE</name>
<reference evidence="13 15" key="2">
    <citation type="submission" date="2018-07" db="EMBL/GenBank/DDBJ databases">
        <title>The Genome Sequence of Enterococcus sp. DIV0659b.</title>
        <authorList>
            <consortium name="The Broad Institute Genomics Platform"/>
            <consortium name="The Broad Institute Genomic Center for Infectious Diseases"/>
            <person name="Earl A."/>
            <person name="Manson A."/>
            <person name="Schwartman J."/>
            <person name="Gilmore M."/>
            <person name="Abouelleil A."/>
            <person name="Cao P."/>
            <person name="Chapman S."/>
            <person name="Cusick C."/>
            <person name="Shea T."/>
            <person name="Young S."/>
            <person name="Neafsey D."/>
            <person name="Nusbaum C."/>
            <person name="Birren B."/>
        </authorList>
    </citation>
    <scope>NUCLEOTIDE SEQUENCE [LARGE SCALE GENOMIC DNA]</scope>
    <source>
        <strain evidence="13 15">4G2_DIV0659</strain>
    </source>
</reference>
<feature type="transmembrane region" description="Helical" evidence="11">
    <location>
        <begin position="395"/>
        <end position="414"/>
    </location>
</feature>
<comment type="cofactor">
    <cofactor evidence="1 11">
        <name>Zn(2+)</name>
        <dbReference type="ChEBI" id="CHEBI:29105"/>
    </cofactor>
</comment>
<dbReference type="EMBL" id="NGLE02000001">
    <property type="protein sequence ID" value="MEI5995543.1"/>
    <property type="molecule type" value="Genomic_DNA"/>
</dbReference>
<keyword evidence="11" id="KW-0479">Metal-binding</keyword>
<feature type="transmembrane region" description="Helical" evidence="11">
    <location>
        <begin position="344"/>
        <end position="366"/>
    </location>
</feature>
<comment type="subcellular location">
    <subcellularLocation>
        <location evidence="2">Membrane</location>
        <topology evidence="2">Multi-pass membrane protein</topology>
    </subcellularLocation>
</comment>
<dbReference type="EMBL" id="NGLE01000001">
    <property type="protein sequence ID" value="OTO10340.1"/>
    <property type="molecule type" value="Genomic_DNA"/>
</dbReference>
<dbReference type="PANTHER" id="PTHR42837">
    <property type="entry name" value="REGULATOR OF SIGMA-E PROTEASE RSEP"/>
    <property type="match status" value="1"/>
</dbReference>
<dbReference type="CDD" id="cd06163">
    <property type="entry name" value="S2P-M50_PDZ_RseP-like"/>
    <property type="match status" value="1"/>
</dbReference>
<feature type="domain" description="PDZ" evidence="12">
    <location>
        <begin position="190"/>
        <end position="262"/>
    </location>
</feature>
<dbReference type="Pfam" id="PF17820">
    <property type="entry name" value="PDZ_6"/>
    <property type="match status" value="1"/>
</dbReference>
<dbReference type="AlphaFoldDB" id="A0A242CK96"/>
<evidence type="ECO:0000256" key="11">
    <source>
        <dbReference type="RuleBase" id="RU362031"/>
    </source>
</evidence>
<gene>
    <name evidence="14" type="ORF">A5880_001024</name>
    <name evidence="13" type="ORF">A5880_003134</name>
</gene>
<dbReference type="STRING" id="1834181.A5880_001024"/>
<protein>
    <recommendedName>
        <fullName evidence="11">Zinc metalloprotease</fullName>
        <ecNumber evidence="11">3.4.24.-</ecNumber>
    </recommendedName>
</protein>
<accession>A0A242CK96</accession>
<keyword evidence="10 11" id="KW-0472">Membrane</keyword>
<keyword evidence="4 14" id="KW-0645">Protease</keyword>
<dbReference type="CDD" id="cd23081">
    <property type="entry name" value="cpPDZ_EcRseP-like"/>
    <property type="match status" value="1"/>
</dbReference>
<dbReference type="GO" id="GO:0046872">
    <property type="term" value="F:metal ion binding"/>
    <property type="evidence" value="ECO:0007669"/>
    <property type="project" value="UniProtKB-KW"/>
</dbReference>
<dbReference type="RefSeq" id="WP_086329974.1">
    <property type="nucleotide sequence ID" value="NZ_NGLE02000001.1"/>
</dbReference>
<evidence type="ECO:0000256" key="4">
    <source>
        <dbReference type="ARBA" id="ARBA00022670"/>
    </source>
</evidence>
<dbReference type="InterPro" id="IPR036034">
    <property type="entry name" value="PDZ_sf"/>
</dbReference>
<dbReference type="GO" id="GO:0016020">
    <property type="term" value="C:membrane"/>
    <property type="evidence" value="ECO:0007669"/>
    <property type="project" value="UniProtKB-SubCell"/>
</dbReference>
<dbReference type="SUPFAM" id="SSF50156">
    <property type="entry name" value="PDZ domain-like"/>
    <property type="match status" value="1"/>
</dbReference>
<comment type="similarity">
    <text evidence="3 11">Belongs to the peptidase M50B family.</text>
</comment>
<dbReference type="InterPro" id="IPR004387">
    <property type="entry name" value="Pept_M50_Zn"/>
</dbReference>
<dbReference type="Gene3D" id="2.30.42.10">
    <property type="match status" value="1"/>
</dbReference>
<evidence type="ECO:0000256" key="2">
    <source>
        <dbReference type="ARBA" id="ARBA00004141"/>
    </source>
</evidence>
<dbReference type="NCBIfam" id="TIGR00054">
    <property type="entry name" value="RIP metalloprotease RseP"/>
    <property type="match status" value="1"/>
</dbReference>
<keyword evidence="15" id="KW-1185">Reference proteome</keyword>
<sequence>MKTIITFIIVFGILVLVHEFGHFFFAKRAGILVREFAIGMGPKIFAHQGKDGTAYTIRILPIGGYVRMAGMGEDETELAPGMTLSVELNEQEEIIKINTSKKVQLTNSIPMEMLEADLEKELFIKGYVNGDESKEITYQVNHDATIIEQDGTEVRIAPIDVQFQSAKLWQRMLTNFAGPMNNFILAFILFTIYVFMQGGVAYTNTNLIGGVQADSPAETANLKADDKILSIDGKSVSTWNDFTKIIQANPNKELNLMVESAGKTREVDITPKAQKSGDKEIGIIGILPPKKTGFKDKLIGGAQETVANSMQIFKALKSLFTGFSLDKLGGPVMMFQMSAEASKAGVNTVILLMAVLSVNLGIINLLPIPALDGGKLVLNILEGLRGKPLSQEKEGLITLVGFGFIMVLMVLVTWNDIQRFFF</sequence>
<organism evidence="14">
    <name type="scientific">Candidatus Enterococcus mansonii</name>
    <dbReference type="NCBI Taxonomy" id="1834181"/>
    <lineage>
        <taxon>Bacteria</taxon>
        <taxon>Bacillati</taxon>
        <taxon>Bacillota</taxon>
        <taxon>Bacilli</taxon>
        <taxon>Lactobacillales</taxon>
        <taxon>Enterococcaceae</taxon>
        <taxon>Enterococcus</taxon>
    </lineage>
</organism>
<feature type="transmembrane region" description="Helical" evidence="11">
    <location>
        <begin position="176"/>
        <end position="196"/>
    </location>
</feature>
<evidence type="ECO:0000259" key="12">
    <source>
        <dbReference type="SMART" id="SM00228"/>
    </source>
</evidence>
<evidence type="ECO:0000256" key="10">
    <source>
        <dbReference type="ARBA" id="ARBA00023136"/>
    </source>
</evidence>
<keyword evidence="5 11" id="KW-0812">Transmembrane</keyword>
<evidence type="ECO:0000256" key="7">
    <source>
        <dbReference type="ARBA" id="ARBA00022833"/>
    </source>
</evidence>
<dbReference type="EC" id="3.4.24.-" evidence="11"/>
<dbReference type="Proteomes" id="UP000195139">
    <property type="component" value="Unassembled WGS sequence"/>
</dbReference>
<dbReference type="GO" id="GO:0006508">
    <property type="term" value="P:proteolysis"/>
    <property type="evidence" value="ECO:0007669"/>
    <property type="project" value="UniProtKB-KW"/>
</dbReference>
<evidence type="ECO:0000313" key="14">
    <source>
        <dbReference type="EMBL" id="OTO10340.1"/>
    </source>
</evidence>
<evidence type="ECO:0000256" key="6">
    <source>
        <dbReference type="ARBA" id="ARBA00022801"/>
    </source>
</evidence>
<evidence type="ECO:0000256" key="5">
    <source>
        <dbReference type="ARBA" id="ARBA00022692"/>
    </source>
</evidence>
<dbReference type="InterPro" id="IPR041489">
    <property type="entry name" value="PDZ_6"/>
</dbReference>
<dbReference type="GO" id="GO:0004222">
    <property type="term" value="F:metalloendopeptidase activity"/>
    <property type="evidence" value="ECO:0007669"/>
    <property type="project" value="InterPro"/>
</dbReference>
<keyword evidence="9 11" id="KW-0482">Metalloprotease</keyword>
<reference evidence="14" key="1">
    <citation type="submission" date="2017-05" db="EMBL/GenBank/DDBJ databases">
        <title>The Genome Sequence of Enterococcus sp. 4G2_DIV0659.</title>
        <authorList>
            <consortium name="The Broad Institute Genomics Platform"/>
            <consortium name="The Broad Institute Genomic Center for Infectious Diseases"/>
            <person name="Earl A."/>
            <person name="Manson A."/>
            <person name="Schwartman J."/>
            <person name="Gilmore M."/>
            <person name="Abouelleil A."/>
            <person name="Cao P."/>
            <person name="Chapman S."/>
            <person name="Cusick C."/>
            <person name="Shea T."/>
            <person name="Young S."/>
            <person name="Neafsey D."/>
            <person name="Nusbaum C."/>
            <person name="Birren B."/>
        </authorList>
    </citation>
    <scope>NUCLEOTIDE SEQUENCE [LARGE SCALE GENOMIC DNA]</scope>
    <source>
        <strain evidence="14">4G2_DIV0659</strain>
    </source>
</reference>
<dbReference type="InterPro" id="IPR008915">
    <property type="entry name" value="Peptidase_M50"/>
</dbReference>
<evidence type="ECO:0000256" key="8">
    <source>
        <dbReference type="ARBA" id="ARBA00022989"/>
    </source>
</evidence>
<keyword evidence="6 11" id="KW-0378">Hydrolase</keyword>
<feature type="transmembrane region" description="Helical" evidence="11">
    <location>
        <begin position="6"/>
        <end position="25"/>
    </location>
</feature>
<evidence type="ECO:0000313" key="13">
    <source>
        <dbReference type="EMBL" id="MEI5995543.1"/>
    </source>
</evidence>
<dbReference type="OrthoDB" id="9782003at2"/>
<evidence type="ECO:0000256" key="1">
    <source>
        <dbReference type="ARBA" id="ARBA00001947"/>
    </source>
</evidence>
<keyword evidence="7 11" id="KW-0862">Zinc</keyword>
<keyword evidence="8 11" id="KW-1133">Transmembrane helix</keyword>
<evidence type="ECO:0000313" key="15">
    <source>
        <dbReference type="Proteomes" id="UP000195139"/>
    </source>
</evidence>
<evidence type="ECO:0000256" key="9">
    <source>
        <dbReference type="ARBA" id="ARBA00023049"/>
    </source>
</evidence>
<dbReference type="PANTHER" id="PTHR42837:SF2">
    <property type="entry name" value="MEMBRANE METALLOPROTEASE ARASP2, CHLOROPLASTIC-RELATED"/>
    <property type="match status" value="1"/>
</dbReference>
<proteinExistence type="inferred from homology"/>
<dbReference type="InterPro" id="IPR001478">
    <property type="entry name" value="PDZ"/>
</dbReference>
<dbReference type="SMART" id="SM00228">
    <property type="entry name" value="PDZ"/>
    <property type="match status" value="1"/>
</dbReference>
<evidence type="ECO:0000256" key="3">
    <source>
        <dbReference type="ARBA" id="ARBA00007931"/>
    </source>
</evidence>
<comment type="caution">
    <text evidence="14">The sequence shown here is derived from an EMBL/GenBank/DDBJ whole genome shotgun (WGS) entry which is preliminary data.</text>
</comment>
<dbReference type="Pfam" id="PF02163">
    <property type="entry name" value="Peptidase_M50"/>
    <property type="match status" value="1"/>
</dbReference>